<name>A0A5J4UIY3_9EUKA</name>
<feature type="non-terminal residue" evidence="1">
    <location>
        <position position="467"/>
    </location>
</feature>
<dbReference type="EMBL" id="SNRW01015673">
    <property type="protein sequence ID" value="KAA6370154.1"/>
    <property type="molecule type" value="Genomic_DNA"/>
</dbReference>
<dbReference type="SUPFAM" id="SSF51126">
    <property type="entry name" value="Pectin lyase-like"/>
    <property type="match status" value="1"/>
</dbReference>
<comment type="caution">
    <text evidence="1">The sequence shown here is derived from an EMBL/GenBank/DDBJ whole genome shotgun (WGS) entry which is preliminary data.</text>
</comment>
<organism evidence="1 2">
    <name type="scientific">Streblomastix strix</name>
    <dbReference type="NCBI Taxonomy" id="222440"/>
    <lineage>
        <taxon>Eukaryota</taxon>
        <taxon>Metamonada</taxon>
        <taxon>Preaxostyla</taxon>
        <taxon>Oxymonadida</taxon>
        <taxon>Streblomastigidae</taxon>
        <taxon>Streblomastix</taxon>
    </lineage>
</organism>
<protein>
    <recommendedName>
        <fullName evidence="3">Right handed beta helix domain-containing protein</fullName>
    </recommendedName>
</protein>
<dbReference type="AlphaFoldDB" id="A0A5J4UIY3"/>
<dbReference type="InterPro" id="IPR011050">
    <property type="entry name" value="Pectin_lyase_fold/virulence"/>
</dbReference>
<evidence type="ECO:0000313" key="1">
    <source>
        <dbReference type="EMBL" id="KAA6370154.1"/>
    </source>
</evidence>
<dbReference type="OrthoDB" id="438153at2759"/>
<reference evidence="1 2" key="1">
    <citation type="submission" date="2019-03" db="EMBL/GenBank/DDBJ databases">
        <title>Single cell metagenomics reveals metabolic interactions within the superorganism composed of flagellate Streblomastix strix and complex community of Bacteroidetes bacteria on its surface.</title>
        <authorList>
            <person name="Treitli S.C."/>
            <person name="Kolisko M."/>
            <person name="Husnik F."/>
            <person name="Keeling P."/>
            <person name="Hampl V."/>
        </authorList>
    </citation>
    <scope>NUCLEOTIDE SEQUENCE [LARGE SCALE GENOMIC DNA]</scope>
    <source>
        <strain evidence="1">ST1C</strain>
    </source>
</reference>
<feature type="non-terminal residue" evidence="1">
    <location>
        <position position="1"/>
    </location>
</feature>
<dbReference type="Proteomes" id="UP000324800">
    <property type="component" value="Unassembled WGS sequence"/>
</dbReference>
<accession>A0A5J4UIY3</accession>
<gene>
    <name evidence="1" type="ORF">EZS28_034319</name>
</gene>
<evidence type="ECO:0008006" key="3">
    <source>
        <dbReference type="Google" id="ProtNLM"/>
    </source>
</evidence>
<evidence type="ECO:0000313" key="2">
    <source>
        <dbReference type="Proteomes" id="UP000324800"/>
    </source>
</evidence>
<proteinExistence type="predicted"/>
<sequence length="467" mass="49877">NSLFTISDVGHLSLLGLHFDNLSPTSSIPLISISSNNNIGVDIFGGAIYLYIDDGGQATVSNSSFDQCEAYNGGGIFARIQKRGKLTIDGQCQFTECKSILRNGGGILLDINDSTVYIEDTTFDSCTCTQPGYGGALALYQELNSIISITNSSFINCKAISNSSDQRYGWGGAIFIQTSIFAQNLNESNFLFTNLIFTRCSAVNSIGNNLHVRSTSTHETGEAIKTKNLLTVNETVDIYYNKLYGSDYMGIDESDVDDGNAPISKHEPLFNIPQSRMFLNPYLVDANDGIDNVFCGESDMPSQQGGGINAGISSLNSKLELESVIFQKCKGGGVNLRIDTGGKVSISNSSFSNCEANIGGGVRVEIGGLTIFAQEGPNFTIIGKTSFKNCSSITDGGGFHTMCNGTRNEVLITGQLEFEKCTSQRGGGMYVLCHAYAIIVVNQLSFKDCSSSGQGGGLYNCESQLGG</sequence>